<dbReference type="PROSITE" id="PS51257">
    <property type="entry name" value="PROKAR_LIPOPROTEIN"/>
    <property type="match status" value="1"/>
</dbReference>
<feature type="signal peptide" evidence="1">
    <location>
        <begin position="1"/>
        <end position="29"/>
    </location>
</feature>
<reference evidence="2 3" key="1">
    <citation type="journal article" date="2014" name="Genome Biol. Evol.">
        <title>Genome degeneration and adaptation in a nascent stage of symbiosis.</title>
        <authorList>
            <person name="Oakeson K.F."/>
            <person name="Gil R."/>
            <person name="Clayton A.L."/>
            <person name="Dunn D.M."/>
            <person name="von Niederhausern A.C."/>
            <person name="Hamil C."/>
            <person name="Aoyagi A."/>
            <person name="Duval B."/>
            <person name="Baca A."/>
            <person name="Silva F.J."/>
            <person name="Vallier A."/>
            <person name="Jackson D.G."/>
            <person name="Latorre A."/>
            <person name="Weiss R.B."/>
            <person name="Heddi A."/>
            <person name="Moya A."/>
            <person name="Dale C."/>
        </authorList>
    </citation>
    <scope>NUCLEOTIDE SEQUENCE [LARGE SCALE GENOMIC DNA]</scope>
    <source>
        <strain evidence="2 3">HS1</strain>
    </source>
</reference>
<dbReference type="EMBL" id="CP006569">
    <property type="protein sequence ID" value="AHF78493.1"/>
    <property type="molecule type" value="Genomic_DNA"/>
</dbReference>
<gene>
    <name evidence="2" type="primary">pagM</name>
    <name evidence="2" type="ORF">Sant_3506</name>
</gene>
<dbReference type="Proteomes" id="UP000019028">
    <property type="component" value="Chromosome"/>
</dbReference>
<protein>
    <submittedName>
        <fullName evidence="2">Uncharacterized protein</fullName>
    </submittedName>
</protein>
<dbReference type="AlphaFoldDB" id="W0I236"/>
<accession>W0I236</accession>
<dbReference type="KEGG" id="sod:Sant_3506"/>
<dbReference type="HOGENOM" id="CLU_189997_0_0_6"/>
<organism evidence="2 3">
    <name type="scientific">Sodalis praecaptivus</name>
    <dbReference type="NCBI Taxonomy" id="1239307"/>
    <lineage>
        <taxon>Bacteria</taxon>
        <taxon>Pseudomonadati</taxon>
        <taxon>Pseudomonadota</taxon>
        <taxon>Gammaproteobacteria</taxon>
        <taxon>Enterobacterales</taxon>
        <taxon>Bruguierivoracaceae</taxon>
        <taxon>Sodalis</taxon>
    </lineage>
</organism>
<sequence>MYSIIKSRKALLIATTLVFTSLATSPAFALACLAKPGNTAKECAELCAWTGPGFPICF</sequence>
<evidence type="ECO:0000313" key="3">
    <source>
        <dbReference type="Proteomes" id="UP000019028"/>
    </source>
</evidence>
<keyword evidence="1" id="KW-0732">Signal</keyword>
<proteinExistence type="predicted"/>
<evidence type="ECO:0000256" key="1">
    <source>
        <dbReference type="SAM" id="SignalP"/>
    </source>
</evidence>
<evidence type="ECO:0000313" key="2">
    <source>
        <dbReference type="EMBL" id="AHF78493.1"/>
    </source>
</evidence>
<name>W0I236_9GAMM</name>
<feature type="chain" id="PRO_5004790938" evidence="1">
    <location>
        <begin position="30"/>
        <end position="58"/>
    </location>
</feature>
<keyword evidence="3" id="KW-1185">Reference proteome</keyword>